<dbReference type="Gene3D" id="3.30.360.10">
    <property type="entry name" value="Dihydrodipicolinate Reductase, domain 2"/>
    <property type="match status" value="1"/>
</dbReference>
<dbReference type="EMBL" id="JABCRI010000013">
    <property type="protein sequence ID" value="KAF8395882.1"/>
    <property type="molecule type" value="Genomic_DNA"/>
</dbReference>
<dbReference type="Pfam" id="PF02894">
    <property type="entry name" value="GFO_IDH_MocA_C"/>
    <property type="match status" value="1"/>
</dbReference>
<dbReference type="InterPro" id="IPR004104">
    <property type="entry name" value="Gfo/Idh/MocA-like_OxRdtase_C"/>
</dbReference>
<evidence type="ECO:0000259" key="1">
    <source>
        <dbReference type="Pfam" id="PF02894"/>
    </source>
</evidence>
<comment type="caution">
    <text evidence="2">The sequence shown here is derived from an EMBL/GenBank/DDBJ whole genome shotgun (WGS) entry which is preliminary data.</text>
</comment>
<name>A0A835DCN0_TETSI</name>
<organism evidence="2 3">
    <name type="scientific">Tetracentron sinense</name>
    <name type="common">Spur-leaf</name>
    <dbReference type="NCBI Taxonomy" id="13715"/>
    <lineage>
        <taxon>Eukaryota</taxon>
        <taxon>Viridiplantae</taxon>
        <taxon>Streptophyta</taxon>
        <taxon>Embryophyta</taxon>
        <taxon>Tracheophyta</taxon>
        <taxon>Spermatophyta</taxon>
        <taxon>Magnoliopsida</taxon>
        <taxon>Trochodendrales</taxon>
        <taxon>Trochodendraceae</taxon>
        <taxon>Tetracentron</taxon>
    </lineage>
</organism>
<dbReference type="Proteomes" id="UP000655225">
    <property type="component" value="Unassembled WGS sequence"/>
</dbReference>
<dbReference type="GO" id="GO:0006740">
    <property type="term" value="P:NADPH regeneration"/>
    <property type="evidence" value="ECO:0007669"/>
    <property type="project" value="TreeGrafter"/>
</dbReference>
<dbReference type="GO" id="GO:0016491">
    <property type="term" value="F:oxidoreductase activity"/>
    <property type="evidence" value="ECO:0007669"/>
    <property type="project" value="TreeGrafter"/>
</dbReference>
<gene>
    <name evidence="2" type="ORF">HHK36_019837</name>
</gene>
<dbReference type="OrthoDB" id="64915at2759"/>
<dbReference type="AlphaFoldDB" id="A0A835DCN0"/>
<feature type="domain" description="Gfo/Idh/MocA-like oxidoreductase C-terminal" evidence="1">
    <location>
        <begin position="5"/>
        <end position="125"/>
    </location>
</feature>
<reference evidence="2 3" key="1">
    <citation type="submission" date="2020-04" db="EMBL/GenBank/DDBJ databases">
        <title>Plant Genome Project.</title>
        <authorList>
            <person name="Zhang R.-G."/>
        </authorList>
    </citation>
    <scope>NUCLEOTIDE SEQUENCE [LARGE SCALE GENOMIC DNA]</scope>
    <source>
        <strain evidence="2">YNK0</strain>
        <tissue evidence="2">Leaf</tissue>
    </source>
</reference>
<sequence length="138" mass="14915">MTLPPPDNISAIFQLENGCAGVFVMAVSTISPKIFWRVVGSKGTLQIERGNKDGRHGYLVSIYTAGGHCEDSFHPFSGVDEELKAFIKDVSQATLKEGSSYEAEPRSSFVEGARDIAVLEAMLESGMKQGALVNVKTF</sequence>
<evidence type="ECO:0000313" key="2">
    <source>
        <dbReference type="EMBL" id="KAF8395882.1"/>
    </source>
</evidence>
<protein>
    <recommendedName>
        <fullName evidence="1">Gfo/Idh/MocA-like oxidoreductase C-terminal domain-containing protein</fullName>
    </recommendedName>
</protein>
<proteinExistence type="predicted"/>
<evidence type="ECO:0000313" key="3">
    <source>
        <dbReference type="Proteomes" id="UP000655225"/>
    </source>
</evidence>
<dbReference type="OMA" id="SCICKQL"/>
<keyword evidence="3" id="KW-1185">Reference proteome</keyword>
<dbReference type="GO" id="GO:0005737">
    <property type="term" value="C:cytoplasm"/>
    <property type="evidence" value="ECO:0007669"/>
    <property type="project" value="TreeGrafter"/>
</dbReference>
<dbReference type="SUPFAM" id="SSF55347">
    <property type="entry name" value="Glyceraldehyde-3-phosphate dehydrogenase-like, C-terminal domain"/>
    <property type="match status" value="1"/>
</dbReference>
<accession>A0A835DCN0</accession>
<dbReference type="PANTHER" id="PTHR42840">
    <property type="entry name" value="NAD(P)-BINDING ROSSMANN-FOLD SUPERFAMILY PROTEIN-RELATED"/>
    <property type="match status" value="1"/>
</dbReference>
<dbReference type="PANTHER" id="PTHR42840:SF5">
    <property type="entry name" value="NAD(P)-BINDING ROSSMANN-FOLD SUPERFAMILY PROTEIN"/>
    <property type="match status" value="1"/>
</dbReference>